<comment type="caution">
    <text evidence="11">The sequence shown here is derived from an EMBL/GenBank/DDBJ whole genome shotgun (WGS) entry which is preliminary data.</text>
</comment>
<evidence type="ECO:0000256" key="10">
    <source>
        <dbReference type="SAM" id="MobiDB-lite"/>
    </source>
</evidence>
<sequence length="314" mass="34187">MTYRSPKASQEAGRRAASVPSRPDRLSPTHQSTHSIRTLTVFWRWKRRPPALPSKDSEARGRRFDPAVLSVFHLMLVQTARLLPLIISCRLHLSLSYSVPRRRRSSMDPHVTTIDPSGTPAESPAAGSSSDAMHGAEESSAVDLLPGETVVKEGKATILFPNANEVFYNPVQEFNRDLTCAVITEFARELMAQRGVKVLVPGEKERVVVSLSEEASDADKQVVEKNGAEVPKDTARKGLRVLEGLAASGLRSVRFALEVPGLQSVTANDFSSKAAALIARNAECNRVSHLLQASCRDARSAVRNVHRHGGDGGK</sequence>
<evidence type="ECO:0000256" key="6">
    <source>
        <dbReference type="ARBA" id="ARBA00022884"/>
    </source>
</evidence>
<keyword evidence="5 9" id="KW-0819">tRNA processing</keyword>
<keyword evidence="1 9" id="KW-0820">tRNA-binding</keyword>
<evidence type="ECO:0000256" key="5">
    <source>
        <dbReference type="ARBA" id="ARBA00022694"/>
    </source>
</evidence>
<comment type="catalytic activity">
    <reaction evidence="8">
        <text>guanosine(26) in tRNA + 2 S-adenosyl-L-methionine = N(2)-dimethylguanosine(26) in tRNA + 2 S-adenosyl-L-homocysteine + 2 H(+)</text>
        <dbReference type="Rhea" id="RHEA:43140"/>
        <dbReference type="Rhea" id="RHEA-COMP:10359"/>
        <dbReference type="Rhea" id="RHEA-COMP:10360"/>
        <dbReference type="ChEBI" id="CHEBI:15378"/>
        <dbReference type="ChEBI" id="CHEBI:57856"/>
        <dbReference type="ChEBI" id="CHEBI:59789"/>
        <dbReference type="ChEBI" id="CHEBI:74269"/>
        <dbReference type="ChEBI" id="CHEBI:74513"/>
        <dbReference type="EC" id="2.1.1.216"/>
    </reaction>
</comment>
<name>A0ABV0MJE9_9TELE</name>
<evidence type="ECO:0000256" key="9">
    <source>
        <dbReference type="PROSITE-ProRule" id="PRU00958"/>
    </source>
</evidence>
<evidence type="ECO:0000256" key="4">
    <source>
        <dbReference type="ARBA" id="ARBA00022691"/>
    </source>
</evidence>
<evidence type="ECO:0000256" key="1">
    <source>
        <dbReference type="ARBA" id="ARBA00022555"/>
    </source>
</evidence>
<evidence type="ECO:0000256" key="2">
    <source>
        <dbReference type="ARBA" id="ARBA00022603"/>
    </source>
</evidence>
<dbReference type="Proteomes" id="UP001476798">
    <property type="component" value="Unassembled WGS sequence"/>
</dbReference>
<keyword evidence="6 9" id="KW-0694">RNA-binding</keyword>
<accession>A0ABV0MJE9</accession>
<dbReference type="PROSITE" id="PS51626">
    <property type="entry name" value="SAM_MT_TRM1"/>
    <property type="match status" value="1"/>
</dbReference>
<dbReference type="SUPFAM" id="SSF53335">
    <property type="entry name" value="S-adenosyl-L-methionine-dependent methyltransferases"/>
    <property type="match status" value="1"/>
</dbReference>
<dbReference type="PANTHER" id="PTHR10631:SF3">
    <property type="entry name" value="TRNA (GUANINE(26)-N(2))-DIMETHYLTRANSFERASE"/>
    <property type="match status" value="1"/>
</dbReference>
<proteinExistence type="inferred from homology"/>
<protein>
    <recommendedName>
        <fullName evidence="7">tRNA (guanine(26)-N(2))-dimethyltransferase</fullName>
        <ecNumber evidence="7">2.1.1.216</ecNumber>
    </recommendedName>
</protein>
<dbReference type="PANTHER" id="PTHR10631">
    <property type="entry name" value="N 2 ,N 2 -DIMETHYLGUANOSINE TRNA METHYLTRANSFERASE"/>
    <property type="match status" value="1"/>
</dbReference>
<keyword evidence="4 9" id="KW-0949">S-adenosyl-L-methionine</keyword>
<dbReference type="InterPro" id="IPR029063">
    <property type="entry name" value="SAM-dependent_MTases_sf"/>
</dbReference>
<dbReference type="Pfam" id="PF02005">
    <property type="entry name" value="TRM"/>
    <property type="match status" value="1"/>
</dbReference>
<dbReference type="Gene3D" id="3.40.50.150">
    <property type="entry name" value="Vaccinia Virus protein VP39"/>
    <property type="match status" value="1"/>
</dbReference>
<feature type="region of interest" description="Disordered" evidence="10">
    <location>
        <begin position="1"/>
        <end position="33"/>
    </location>
</feature>
<comment type="similarity">
    <text evidence="9">Belongs to the class I-like SAM-binding methyltransferase superfamily. Trm1 family.</text>
</comment>
<gene>
    <name evidence="11" type="ORF">GOODEAATRI_019954</name>
</gene>
<dbReference type="EC" id="2.1.1.216" evidence="7"/>
<feature type="region of interest" description="Disordered" evidence="10">
    <location>
        <begin position="104"/>
        <end position="139"/>
    </location>
</feature>
<evidence type="ECO:0000313" key="11">
    <source>
        <dbReference type="EMBL" id="MEQ2159172.1"/>
    </source>
</evidence>
<keyword evidence="2 9" id="KW-0489">Methyltransferase</keyword>
<organism evidence="11 12">
    <name type="scientific">Goodea atripinnis</name>
    <dbReference type="NCBI Taxonomy" id="208336"/>
    <lineage>
        <taxon>Eukaryota</taxon>
        <taxon>Metazoa</taxon>
        <taxon>Chordata</taxon>
        <taxon>Craniata</taxon>
        <taxon>Vertebrata</taxon>
        <taxon>Euteleostomi</taxon>
        <taxon>Actinopterygii</taxon>
        <taxon>Neopterygii</taxon>
        <taxon>Teleostei</taxon>
        <taxon>Neoteleostei</taxon>
        <taxon>Acanthomorphata</taxon>
        <taxon>Ovalentaria</taxon>
        <taxon>Atherinomorphae</taxon>
        <taxon>Cyprinodontiformes</taxon>
        <taxon>Goodeidae</taxon>
        <taxon>Goodea</taxon>
    </lineage>
</organism>
<evidence type="ECO:0000313" key="12">
    <source>
        <dbReference type="Proteomes" id="UP001476798"/>
    </source>
</evidence>
<dbReference type="EMBL" id="JAHRIO010001820">
    <property type="protein sequence ID" value="MEQ2159172.1"/>
    <property type="molecule type" value="Genomic_DNA"/>
</dbReference>
<dbReference type="InterPro" id="IPR002905">
    <property type="entry name" value="Trm1"/>
</dbReference>
<keyword evidence="3 9" id="KW-0808">Transferase</keyword>
<keyword evidence="12" id="KW-1185">Reference proteome</keyword>
<evidence type="ECO:0000256" key="7">
    <source>
        <dbReference type="ARBA" id="ARBA00039099"/>
    </source>
</evidence>
<reference evidence="11 12" key="1">
    <citation type="submission" date="2021-06" db="EMBL/GenBank/DDBJ databases">
        <authorList>
            <person name="Palmer J.M."/>
        </authorList>
    </citation>
    <scope>NUCLEOTIDE SEQUENCE [LARGE SCALE GENOMIC DNA]</scope>
    <source>
        <strain evidence="11 12">GA_2019</strain>
        <tissue evidence="11">Muscle</tissue>
    </source>
</reference>
<evidence type="ECO:0000256" key="8">
    <source>
        <dbReference type="ARBA" id="ARBA00051897"/>
    </source>
</evidence>
<evidence type="ECO:0000256" key="3">
    <source>
        <dbReference type="ARBA" id="ARBA00022679"/>
    </source>
</evidence>